<dbReference type="SUPFAM" id="SSF52058">
    <property type="entry name" value="L domain-like"/>
    <property type="match status" value="1"/>
</dbReference>
<dbReference type="PANTHER" id="PTHR45661:SF3">
    <property type="entry name" value="IG-LIKE DOMAIN-CONTAINING PROTEIN"/>
    <property type="match status" value="1"/>
</dbReference>
<dbReference type="InterPro" id="IPR053139">
    <property type="entry name" value="Surface_bspA-like"/>
</dbReference>
<proteinExistence type="predicted"/>
<protein>
    <submittedName>
        <fullName evidence="1">Leucine-rich repeat domain-containing protein</fullName>
    </submittedName>
</protein>
<sequence length="526" mass="55424">MRNFTLRKRFLESKCGTRSSFKGFVMLVVMMLMTASSAMAEVIDGLRYVLDSETKTATLLPKMEGKYSGDIIVPEKVKGNDGVEYVVTSLDASCFEDCRGLTSITIPSSVTSLGYSCFEGCSGLTSITIPSSVTSLESDCFRGCSGLTSITIPSSVISFGFACFEGCIGLTSITIPSSVTSLGESCFSGCSGLASIIIPSSVTSLGNSCFYGCSGLTSITIPSSVTSLGDYCFSSCNKLTSVTIPFSVTSLGDVCFSGCSGLTSITIPSSVTYVGSDCFSGCSGLTSITIPSSVTYVGSDCFIGCDNIETVYFKGKYCNSSYTDLHIPKTSIIKVPTEYLQDYKDAFGFSYKYIYAWNPSESGDDTKPVTQCATPSISYESGKLKFACETAGAEYHYTITDTDITSDALSENGEVSLSAAYKISVYATADGYTASDKAEATLYWVNANLDNGTNINMVRTRGVVASAHDGIISLSGLDDGEVVKFFAADGKYLGSMVAANGAASYAVSESLVIAKVGKDSIKIAMK</sequence>
<gene>
    <name evidence="1" type="ORF">F7D74_11220</name>
</gene>
<dbReference type="EMBL" id="VZCC01000082">
    <property type="protein sequence ID" value="MQN84529.1"/>
    <property type="molecule type" value="Genomic_DNA"/>
</dbReference>
<evidence type="ECO:0000313" key="1">
    <source>
        <dbReference type="EMBL" id="MQN84529.1"/>
    </source>
</evidence>
<dbReference type="AlphaFoldDB" id="A0AA90UZG1"/>
<comment type="caution">
    <text evidence="1">The sequence shown here is derived from an EMBL/GenBank/DDBJ whole genome shotgun (WGS) entry which is preliminary data.</text>
</comment>
<dbReference type="Pfam" id="PF13306">
    <property type="entry name" value="LRR_5"/>
    <property type="match status" value="1"/>
</dbReference>
<reference evidence="2" key="1">
    <citation type="submission" date="2019-09" db="EMBL/GenBank/DDBJ databases">
        <title>Distinct polysaccharide growth profiles of human intestinal Prevotella copri isolates.</title>
        <authorList>
            <person name="Fehlner-Peach H."/>
            <person name="Magnabosco C."/>
            <person name="Raghavan V."/>
            <person name="Scher J.U."/>
            <person name="Tett A."/>
            <person name="Cox L.M."/>
            <person name="Gottsegen C."/>
            <person name="Watters A."/>
            <person name="Wiltshire- Gordon J.D."/>
            <person name="Segata N."/>
            <person name="Bonneau R."/>
            <person name="Littman D.R."/>
        </authorList>
    </citation>
    <scope>NUCLEOTIDE SEQUENCE [LARGE SCALE GENOMIC DNA]</scope>
    <source>
        <strain evidence="2">iAA108</strain>
    </source>
</reference>
<dbReference type="Proteomes" id="UP000421408">
    <property type="component" value="Unassembled WGS sequence"/>
</dbReference>
<dbReference type="Gene3D" id="3.40.50.12480">
    <property type="match status" value="2"/>
</dbReference>
<dbReference type="PANTHER" id="PTHR45661">
    <property type="entry name" value="SURFACE ANTIGEN"/>
    <property type="match status" value="1"/>
</dbReference>
<accession>A0AA90UZG1</accession>
<organism evidence="1 2">
    <name type="scientific">Segatella copri</name>
    <dbReference type="NCBI Taxonomy" id="165179"/>
    <lineage>
        <taxon>Bacteria</taxon>
        <taxon>Pseudomonadati</taxon>
        <taxon>Bacteroidota</taxon>
        <taxon>Bacteroidia</taxon>
        <taxon>Bacteroidales</taxon>
        <taxon>Prevotellaceae</taxon>
        <taxon>Segatella</taxon>
    </lineage>
</organism>
<dbReference type="Gene3D" id="3.80.10.10">
    <property type="entry name" value="Ribonuclease Inhibitor"/>
    <property type="match status" value="2"/>
</dbReference>
<dbReference type="InterPro" id="IPR026906">
    <property type="entry name" value="LRR_5"/>
</dbReference>
<evidence type="ECO:0000313" key="2">
    <source>
        <dbReference type="Proteomes" id="UP000421408"/>
    </source>
</evidence>
<name>A0AA90UZG1_9BACT</name>
<dbReference type="InterPro" id="IPR032675">
    <property type="entry name" value="LRR_dom_sf"/>
</dbReference>